<dbReference type="PANTHER" id="PTHR43080:SF2">
    <property type="entry name" value="CBS DOMAIN-CONTAINING PROTEIN"/>
    <property type="match status" value="1"/>
</dbReference>
<dbReference type="InterPro" id="IPR046342">
    <property type="entry name" value="CBS_dom_sf"/>
</dbReference>
<dbReference type="EMBL" id="JAUSWG010000015">
    <property type="protein sequence ID" value="MDQ0557844.1"/>
    <property type="molecule type" value="Genomic_DNA"/>
</dbReference>
<accession>A0ABU0N4E7</accession>
<dbReference type="PANTHER" id="PTHR43080">
    <property type="entry name" value="CBS DOMAIN-CONTAINING PROTEIN CBSX3, MITOCHONDRIAL"/>
    <property type="match status" value="1"/>
</dbReference>
<comment type="caution">
    <text evidence="4">The sequence shown here is derived from an EMBL/GenBank/DDBJ whole genome shotgun (WGS) entry which is preliminary data.</text>
</comment>
<keyword evidence="5" id="KW-1185">Reference proteome</keyword>
<name>A0ABU0N4E7_9FIRM</name>
<reference evidence="4 5" key="1">
    <citation type="submission" date="2023-07" db="EMBL/GenBank/DDBJ databases">
        <title>Genomic Encyclopedia of Type Strains, Phase IV (KMG-IV): sequencing the most valuable type-strain genomes for metagenomic binning, comparative biology and taxonomic classification.</title>
        <authorList>
            <person name="Goeker M."/>
        </authorList>
    </citation>
    <scope>NUCLEOTIDE SEQUENCE [LARGE SCALE GENOMIC DNA]</scope>
    <source>
        <strain evidence="4 5">DSM 15049</strain>
    </source>
</reference>
<gene>
    <name evidence="4" type="ORF">QOZ92_002979</name>
</gene>
<evidence type="ECO:0000256" key="1">
    <source>
        <dbReference type="ARBA" id="ARBA00023122"/>
    </source>
</evidence>
<dbReference type="PROSITE" id="PS51371">
    <property type="entry name" value="CBS"/>
    <property type="match status" value="2"/>
</dbReference>
<evidence type="ECO:0000259" key="3">
    <source>
        <dbReference type="PROSITE" id="PS51371"/>
    </source>
</evidence>
<dbReference type="CDD" id="cd04586">
    <property type="entry name" value="CBS_pair_BON_assoc"/>
    <property type="match status" value="1"/>
</dbReference>
<evidence type="ECO:0000313" key="4">
    <source>
        <dbReference type="EMBL" id="MDQ0557844.1"/>
    </source>
</evidence>
<organism evidence="4 5">
    <name type="scientific">Paraclostridium ghonii</name>
    <dbReference type="NCBI Taxonomy" id="29358"/>
    <lineage>
        <taxon>Bacteria</taxon>
        <taxon>Bacillati</taxon>
        <taxon>Bacillota</taxon>
        <taxon>Clostridia</taxon>
        <taxon>Peptostreptococcales</taxon>
        <taxon>Peptostreptococcaceae</taxon>
        <taxon>Paraclostridium</taxon>
    </lineage>
</organism>
<dbReference type="InterPro" id="IPR051257">
    <property type="entry name" value="Diverse_CBS-Domain"/>
</dbReference>
<dbReference type="Pfam" id="PF00571">
    <property type="entry name" value="CBS"/>
    <property type="match status" value="2"/>
</dbReference>
<evidence type="ECO:0000256" key="2">
    <source>
        <dbReference type="PROSITE-ProRule" id="PRU00703"/>
    </source>
</evidence>
<sequence>MKTKKAKDIMTTDVKVARESDTIQDIANILITEKIGGVPVVDEDNKVVGIISETDIIKKEKYVNPPEYITFLQGLICINDFKKIERDIKDISATKVKDLMSKDVIKVYEDDTFDDIANIMIKQSVNRVPVVDVNDRIKGIICRYDIIKSMYED</sequence>
<proteinExistence type="predicted"/>
<dbReference type="SUPFAM" id="SSF54631">
    <property type="entry name" value="CBS-domain pair"/>
    <property type="match status" value="1"/>
</dbReference>
<protein>
    <submittedName>
        <fullName evidence="4">CBS domain-containing protein</fullName>
    </submittedName>
</protein>
<evidence type="ECO:0000313" key="5">
    <source>
        <dbReference type="Proteomes" id="UP001232584"/>
    </source>
</evidence>
<feature type="domain" description="CBS" evidence="3">
    <location>
        <begin position="100"/>
        <end position="153"/>
    </location>
</feature>
<dbReference type="SMART" id="SM00116">
    <property type="entry name" value="CBS"/>
    <property type="match status" value="2"/>
</dbReference>
<dbReference type="InterPro" id="IPR000644">
    <property type="entry name" value="CBS_dom"/>
</dbReference>
<dbReference type="Gene3D" id="3.10.580.10">
    <property type="entry name" value="CBS-domain"/>
    <property type="match status" value="1"/>
</dbReference>
<dbReference type="RefSeq" id="WP_307509466.1">
    <property type="nucleotide sequence ID" value="NZ_BAAACE010000008.1"/>
</dbReference>
<keyword evidence="1 2" id="KW-0129">CBS domain</keyword>
<feature type="domain" description="CBS" evidence="3">
    <location>
        <begin position="10"/>
        <end position="67"/>
    </location>
</feature>
<dbReference type="Proteomes" id="UP001232584">
    <property type="component" value="Unassembled WGS sequence"/>
</dbReference>